<dbReference type="EMBL" id="JAGKHQ010000013">
    <property type="protein sequence ID" value="KAG7500845.1"/>
    <property type="molecule type" value="Genomic_DNA"/>
</dbReference>
<comment type="caution">
    <text evidence="1">The sequence shown here is derived from an EMBL/GenBank/DDBJ whole genome shotgun (WGS) entry which is preliminary data.</text>
</comment>
<sequence length="104" mass="11519">MKRGGLNPLQTLQPSTETQLQVFKQVSSTAKVGSQALSQRGWIRKIKGQVKTPLTRASSLSNKLGRHLLGLIRLLQTRFISTPELDERATTDDDAMRLSSQSSQ</sequence>
<protein>
    <submittedName>
        <fullName evidence="1">Uncharacterized protein</fullName>
    </submittedName>
</protein>
<name>A0AAV6R7B2_SOLSE</name>
<reference evidence="1 2" key="1">
    <citation type="journal article" date="2021" name="Sci. Rep.">
        <title>Chromosome anchoring in Senegalese sole (Solea senegalensis) reveals sex-associated markers and genome rearrangements in flatfish.</title>
        <authorList>
            <person name="Guerrero-Cozar I."/>
            <person name="Gomez-Garrido J."/>
            <person name="Berbel C."/>
            <person name="Martinez-Blanch J.F."/>
            <person name="Alioto T."/>
            <person name="Claros M.G."/>
            <person name="Gagnaire P.A."/>
            <person name="Manchado M."/>
        </authorList>
    </citation>
    <scope>NUCLEOTIDE SEQUENCE [LARGE SCALE GENOMIC DNA]</scope>
    <source>
        <strain evidence="1">Sse05_10M</strain>
    </source>
</reference>
<accession>A0AAV6R7B2</accession>
<proteinExistence type="predicted"/>
<keyword evidence="2" id="KW-1185">Reference proteome</keyword>
<dbReference type="Proteomes" id="UP000693946">
    <property type="component" value="Linkage Group LG20"/>
</dbReference>
<organism evidence="1 2">
    <name type="scientific">Solea senegalensis</name>
    <name type="common">Senegalese sole</name>
    <dbReference type="NCBI Taxonomy" id="28829"/>
    <lineage>
        <taxon>Eukaryota</taxon>
        <taxon>Metazoa</taxon>
        <taxon>Chordata</taxon>
        <taxon>Craniata</taxon>
        <taxon>Vertebrata</taxon>
        <taxon>Euteleostomi</taxon>
        <taxon>Actinopterygii</taxon>
        <taxon>Neopterygii</taxon>
        <taxon>Teleostei</taxon>
        <taxon>Neoteleostei</taxon>
        <taxon>Acanthomorphata</taxon>
        <taxon>Carangaria</taxon>
        <taxon>Pleuronectiformes</taxon>
        <taxon>Pleuronectoidei</taxon>
        <taxon>Soleidae</taxon>
        <taxon>Solea</taxon>
    </lineage>
</organism>
<evidence type="ECO:0000313" key="2">
    <source>
        <dbReference type="Proteomes" id="UP000693946"/>
    </source>
</evidence>
<gene>
    <name evidence="1" type="ORF">JOB18_031566</name>
</gene>
<dbReference type="AlphaFoldDB" id="A0AAV6R7B2"/>
<evidence type="ECO:0000313" key="1">
    <source>
        <dbReference type="EMBL" id="KAG7500845.1"/>
    </source>
</evidence>